<geneLocation type="mitochondrion" evidence="3"/>
<accession>A0A0G4II90</accession>
<dbReference type="AlphaFoldDB" id="A0A0G4II90"/>
<feature type="transmembrane region" description="Helical" evidence="1">
    <location>
        <begin position="319"/>
        <end position="342"/>
    </location>
</feature>
<keyword evidence="3" id="KW-0496">Mitochondrion</keyword>
<feature type="transmembrane region" description="Helical" evidence="1">
    <location>
        <begin position="389"/>
        <end position="408"/>
    </location>
</feature>
<feature type="transmembrane region" description="Helical" evidence="1">
    <location>
        <begin position="134"/>
        <end position="156"/>
    </location>
</feature>
<keyword evidence="1" id="KW-1133">Transmembrane helix</keyword>
<keyword evidence="1" id="KW-0472">Membrane</keyword>
<evidence type="ECO:0000313" key="5">
    <source>
        <dbReference type="Proteomes" id="UP000290189"/>
    </source>
</evidence>
<feature type="transmembrane region" description="Helical" evidence="1">
    <location>
        <begin position="38"/>
        <end position="61"/>
    </location>
</feature>
<sequence>MPLGHGDVSALFVYAADHLSRLQIILPSGQLGLGPAKYGFLVGAGLMCSSVASAVGTTAVARRPRRRMMVIAAISTLSPIALAVGAASAGPHLAFLVSFWCLAAVATAGLRVVYTQLVQAYSRDDDGLEFPFTCRSLCCSIAELVSVLCLAFAIAIGSTAPIVSVVVALALAGIAIGASRHLPIPNQSIIQVDTLDDGYFEFDNAAAFVSPATIPRDVAIVWRTPAFLSLVVMSVVSTTILEAVRYWLPMFLANVGAVSPPVGALAFAVIPVGSIGASALLDRFTPTSETHPNAFLLLSAIQLVAGVMLFGLSSTKSSVPLSLVAILVGPIVAAASASYAILTDLVQHRASTLDPRLARQIQAIVLGAGALVASMTCVMMGQLAQHASWSAALALLLLVITAGSVAIFSQERGMLRPQPCQRANDAQSELLCDRELPR</sequence>
<evidence type="ECO:0000313" key="2">
    <source>
        <dbReference type="EMBL" id="CEO94951.1"/>
    </source>
</evidence>
<dbReference type="Proteomes" id="UP000039324">
    <property type="component" value="Unassembled WGS sequence"/>
</dbReference>
<reference evidence="2 4" key="1">
    <citation type="submission" date="2015-02" db="EMBL/GenBank/DDBJ databases">
        <authorList>
            <person name="Chooi Y.-H."/>
        </authorList>
    </citation>
    <scope>NUCLEOTIDE SEQUENCE [LARGE SCALE GENOMIC DNA]</scope>
    <source>
        <strain evidence="2">E3</strain>
    </source>
</reference>
<organism evidence="2 4">
    <name type="scientific">Plasmodiophora brassicae</name>
    <name type="common">Clubroot disease agent</name>
    <dbReference type="NCBI Taxonomy" id="37360"/>
    <lineage>
        <taxon>Eukaryota</taxon>
        <taxon>Sar</taxon>
        <taxon>Rhizaria</taxon>
        <taxon>Endomyxa</taxon>
        <taxon>Phytomyxea</taxon>
        <taxon>Plasmodiophorida</taxon>
        <taxon>Plasmodiophoridae</taxon>
        <taxon>Plasmodiophora</taxon>
    </lineage>
</organism>
<reference evidence="3 5" key="2">
    <citation type="submission" date="2018-03" db="EMBL/GenBank/DDBJ databases">
        <authorList>
            <person name="Fogelqvist J."/>
        </authorList>
    </citation>
    <scope>NUCLEOTIDE SEQUENCE [LARGE SCALE GENOMIC DNA]</scope>
</reference>
<dbReference type="EMBL" id="CDSF01000002">
    <property type="protein sequence ID" value="CEO94951.1"/>
    <property type="molecule type" value="Genomic_DNA"/>
</dbReference>
<feature type="transmembrane region" description="Helical" evidence="1">
    <location>
        <begin position="93"/>
        <end position="114"/>
    </location>
</feature>
<evidence type="ECO:0000313" key="3">
    <source>
        <dbReference type="EMBL" id="SPQ94282.1"/>
    </source>
</evidence>
<keyword evidence="4" id="KW-1185">Reference proteome</keyword>
<dbReference type="Proteomes" id="UP000290189">
    <property type="component" value="Unassembled WGS sequence"/>
</dbReference>
<gene>
    <name evidence="2" type="ORF">PBRA_003764</name>
    <name evidence="3" type="ORF">PLBR_LOCUS1497</name>
</gene>
<name>A0A0G4II90_PLABS</name>
<dbReference type="SUPFAM" id="SSF103473">
    <property type="entry name" value="MFS general substrate transporter"/>
    <property type="match status" value="1"/>
</dbReference>
<feature type="transmembrane region" description="Helical" evidence="1">
    <location>
        <begin position="162"/>
        <end position="179"/>
    </location>
</feature>
<feature type="transmembrane region" description="Helical" evidence="1">
    <location>
        <begin position="260"/>
        <end position="281"/>
    </location>
</feature>
<dbReference type="Gene3D" id="1.20.1250.20">
    <property type="entry name" value="MFS general substrate transporter like domains"/>
    <property type="match status" value="1"/>
</dbReference>
<feature type="transmembrane region" description="Helical" evidence="1">
    <location>
        <begin position="363"/>
        <end position="383"/>
    </location>
</feature>
<evidence type="ECO:0000313" key="4">
    <source>
        <dbReference type="Proteomes" id="UP000039324"/>
    </source>
</evidence>
<proteinExistence type="predicted"/>
<dbReference type="InterPro" id="IPR036259">
    <property type="entry name" value="MFS_trans_sf"/>
</dbReference>
<feature type="transmembrane region" description="Helical" evidence="1">
    <location>
        <begin position="226"/>
        <end position="248"/>
    </location>
</feature>
<dbReference type="EMBL" id="OVEO01000002">
    <property type="protein sequence ID" value="SPQ94282.1"/>
    <property type="molecule type" value="Genomic_DNA"/>
</dbReference>
<feature type="transmembrane region" description="Helical" evidence="1">
    <location>
        <begin position="293"/>
        <end position="313"/>
    </location>
</feature>
<keyword evidence="1" id="KW-0812">Transmembrane</keyword>
<protein>
    <submittedName>
        <fullName evidence="2">Uncharacterized protein</fullName>
    </submittedName>
</protein>
<feature type="transmembrane region" description="Helical" evidence="1">
    <location>
        <begin position="68"/>
        <end position="87"/>
    </location>
</feature>
<evidence type="ECO:0000256" key="1">
    <source>
        <dbReference type="SAM" id="Phobius"/>
    </source>
</evidence>